<dbReference type="Pfam" id="PF01078">
    <property type="entry name" value="Mg_chelatase"/>
    <property type="match status" value="1"/>
</dbReference>
<dbReference type="Gene3D" id="3.30.230.10">
    <property type="match status" value="1"/>
</dbReference>
<evidence type="ECO:0000256" key="2">
    <source>
        <dbReference type="ARBA" id="ARBA00022741"/>
    </source>
</evidence>
<evidence type="ECO:0000313" key="6">
    <source>
        <dbReference type="Proteomes" id="UP000177494"/>
    </source>
</evidence>
<protein>
    <recommendedName>
        <fullName evidence="4">AAA+ ATPase domain-containing protein</fullName>
    </recommendedName>
</protein>
<keyword evidence="3" id="KW-0067">ATP-binding</keyword>
<dbReference type="GO" id="GO:0003677">
    <property type="term" value="F:DNA binding"/>
    <property type="evidence" value="ECO:0007669"/>
    <property type="project" value="InterPro"/>
</dbReference>
<dbReference type="SUPFAM" id="SSF54211">
    <property type="entry name" value="Ribosomal protein S5 domain 2-like"/>
    <property type="match status" value="1"/>
</dbReference>
<dbReference type="PANTHER" id="PTHR32039:SF7">
    <property type="entry name" value="COMPETENCE PROTEIN COMM"/>
    <property type="match status" value="1"/>
</dbReference>
<dbReference type="InterPro" id="IPR014721">
    <property type="entry name" value="Ribsml_uS5_D2-typ_fold_subgr"/>
</dbReference>
<dbReference type="InterPro" id="IPR045006">
    <property type="entry name" value="CHLI-like"/>
</dbReference>
<dbReference type="PANTHER" id="PTHR32039">
    <property type="entry name" value="MAGNESIUM-CHELATASE SUBUNIT CHLI"/>
    <property type="match status" value="1"/>
</dbReference>
<dbReference type="Gene3D" id="3.40.50.300">
    <property type="entry name" value="P-loop containing nucleotide triphosphate hydrolases"/>
    <property type="match status" value="1"/>
</dbReference>
<dbReference type="InterPro" id="IPR004482">
    <property type="entry name" value="Mg_chelat-rel"/>
</dbReference>
<dbReference type="Pfam" id="PF13541">
    <property type="entry name" value="ChlI"/>
    <property type="match status" value="1"/>
</dbReference>
<dbReference type="Pfam" id="PF13335">
    <property type="entry name" value="Mg_chelatase_C"/>
    <property type="match status" value="1"/>
</dbReference>
<name>A0A1F8H588_9BACT</name>
<sequence length="512" mass="55193">MSARIHTATLHGLEALRVEAEVDSSPGLHFFSIVGLPDKSIEESKERIDAALKNCKLINPKAKNLRIVVNLAPADLKKEGSHLDLPIALGYLVATKQLPPETTKSRVFIGELSLDGRLRPVNGALAMAHLAKKIGARELVVPKGNVLEAALIRDLVVIGADNLIELIAHLKGEKIIKPALSSWSEKVLDGIVPEVDFSHIKGQESAKRAMLIAAAGGHNILLYGPPGSGKTILAKALNGILPPLSYDEAVEVTKIYSAAGLTKNSQFINTRPFRNPHHTTSAAAVIGGGNIPRPGEISLAHRGVLFLDELPEFPRNVLESLRQPIEDGKITVARAAGASHFPARFMFVASMNPCPCGNHGSATLACSCAPQVVTKYRKKISGPLLDRIDLQVFVARESYQNLSSAGDGSEDSTKLRNKVAQARALQAKRLAEYGIFTNAEIGLKQVQNVCRLTKAGESILGRFVEKNNISGRGYHRILKVGRTIADLATSSEISESHIQEAINFRLSNLENN</sequence>
<dbReference type="InterPro" id="IPR020568">
    <property type="entry name" value="Ribosomal_Su5_D2-typ_SF"/>
</dbReference>
<dbReference type="STRING" id="1802706.A3I32_01870"/>
<accession>A0A1F8H588</accession>
<gene>
    <name evidence="5" type="ORF">A3I32_01870</name>
</gene>
<organism evidence="5 6">
    <name type="scientific">Candidatus Yanofskybacteria bacterium RIFCSPLOWO2_02_FULL_45_10</name>
    <dbReference type="NCBI Taxonomy" id="1802706"/>
    <lineage>
        <taxon>Bacteria</taxon>
        <taxon>Candidatus Yanofskyibacteriota</taxon>
    </lineage>
</organism>
<dbReference type="InterPro" id="IPR027417">
    <property type="entry name" value="P-loop_NTPase"/>
</dbReference>
<dbReference type="AlphaFoldDB" id="A0A1F8H588"/>
<reference evidence="5 6" key="1">
    <citation type="journal article" date="2016" name="Nat. Commun.">
        <title>Thousands of microbial genomes shed light on interconnected biogeochemical processes in an aquifer system.</title>
        <authorList>
            <person name="Anantharaman K."/>
            <person name="Brown C.T."/>
            <person name="Hug L.A."/>
            <person name="Sharon I."/>
            <person name="Castelle C.J."/>
            <person name="Probst A.J."/>
            <person name="Thomas B.C."/>
            <person name="Singh A."/>
            <person name="Wilkins M.J."/>
            <person name="Karaoz U."/>
            <person name="Brodie E.L."/>
            <person name="Williams K.H."/>
            <person name="Hubbard S.S."/>
            <person name="Banfield J.F."/>
        </authorList>
    </citation>
    <scope>NUCLEOTIDE SEQUENCE [LARGE SCALE GENOMIC DNA]</scope>
</reference>
<proteinExistence type="inferred from homology"/>
<dbReference type="InterPro" id="IPR000523">
    <property type="entry name" value="Mg_chelatse_chII-like_cat_dom"/>
</dbReference>
<comment type="similarity">
    <text evidence="1">Belongs to the Mg-chelatase subunits D/I family. ComM subfamily.</text>
</comment>
<dbReference type="InterPro" id="IPR003593">
    <property type="entry name" value="AAA+_ATPase"/>
</dbReference>
<comment type="caution">
    <text evidence="5">The sequence shown here is derived from an EMBL/GenBank/DDBJ whole genome shotgun (WGS) entry which is preliminary data.</text>
</comment>
<dbReference type="Proteomes" id="UP000177494">
    <property type="component" value="Unassembled WGS sequence"/>
</dbReference>
<feature type="domain" description="AAA+ ATPase" evidence="4">
    <location>
        <begin position="216"/>
        <end position="398"/>
    </location>
</feature>
<dbReference type="InterPro" id="IPR001208">
    <property type="entry name" value="MCM_dom"/>
</dbReference>
<dbReference type="EMBL" id="MGKU01000009">
    <property type="protein sequence ID" value="OGN32782.1"/>
    <property type="molecule type" value="Genomic_DNA"/>
</dbReference>
<dbReference type="NCBIfam" id="TIGR00368">
    <property type="entry name" value="YifB family Mg chelatase-like AAA ATPase"/>
    <property type="match status" value="1"/>
</dbReference>
<evidence type="ECO:0000256" key="3">
    <source>
        <dbReference type="ARBA" id="ARBA00022840"/>
    </source>
</evidence>
<dbReference type="SMART" id="SM00382">
    <property type="entry name" value="AAA"/>
    <property type="match status" value="1"/>
</dbReference>
<dbReference type="SUPFAM" id="SSF52540">
    <property type="entry name" value="P-loop containing nucleoside triphosphate hydrolases"/>
    <property type="match status" value="1"/>
</dbReference>
<evidence type="ECO:0000259" key="4">
    <source>
        <dbReference type="SMART" id="SM00382"/>
    </source>
</evidence>
<dbReference type="InterPro" id="IPR025158">
    <property type="entry name" value="Mg_chelat-rel_C"/>
</dbReference>
<dbReference type="GO" id="GO:0005524">
    <property type="term" value="F:ATP binding"/>
    <property type="evidence" value="ECO:0007669"/>
    <property type="project" value="UniProtKB-KW"/>
</dbReference>
<keyword evidence="2" id="KW-0547">Nucleotide-binding</keyword>
<evidence type="ECO:0000256" key="1">
    <source>
        <dbReference type="ARBA" id="ARBA00006354"/>
    </source>
</evidence>
<evidence type="ECO:0000313" key="5">
    <source>
        <dbReference type="EMBL" id="OGN32782.1"/>
    </source>
</evidence>
<dbReference type="PRINTS" id="PR01657">
    <property type="entry name" value="MCMFAMILY"/>
</dbReference>